<keyword evidence="9" id="KW-1185">Reference proteome</keyword>
<evidence type="ECO:0000256" key="6">
    <source>
        <dbReference type="SAM" id="MobiDB-lite"/>
    </source>
</evidence>
<dbReference type="Gene3D" id="3.40.190.10">
    <property type="entry name" value="Periplasmic binding protein-like II"/>
    <property type="match status" value="1"/>
</dbReference>
<dbReference type="Pfam" id="PF01547">
    <property type="entry name" value="SBP_bac_1"/>
    <property type="match status" value="1"/>
</dbReference>
<dbReference type="SUPFAM" id="SSF53850">
    <property type="entry name" value="Periplasmic binding protein-like II"/>
    <property type="match status" value="1"/>
</dbReference>
<keyword evidence="3" id="KW-0472">Membrane</keyword>
<dbReference type="PROSITE" id="PS51257">
    <property type="entry name" value="PROKAR_LIPOPROTEIN"/>
    <property type="match status" value="1"/>
</dbReference>
<name>A0A919YQH8_9BACL</name>
<comment type="caution">
    <text evidence="8">The sequence shown here is derived from an EMBL/GenBank/DDBJ whole genome shotgun (WGS) entry which is preliminary data.</text>
</comment>
<feature type="chain" id="PRO_5038735428" evidence="7">
    <location>
        <begin position="25"/>
        <end position="469"/>
    </location>
</feature>
<feature type="compositionally biased region" description="Low complexity" evidence="6">
    <location>
        <begin position="37"/>
        <end position="49"/>
    </location>
</feature>
<proteinExistence type="predicted"/>
<feature type="region of interest" description="Disordered" evidence="6">
    <location>
        <begin position="28"/>
        <end position="64"/>
    </location>
</feature>
<reference evidence="8" key="1">
    <citation type="submission" date="2021-03" db="EMBL/GenBank/DDBJ databases">
        <title>Antimicrobial resistance genes in bacteria isolated from Japanese honey, and their potential for conferring macrolide and lincosamide resistance in the American foulbrood pathogen Paenibacillus larvae.</title>
        <authorList>
            <person name="Okamoto M."/>
            <person name="Kumagai M."/>
            <person name="Kanamori H."/>
            <person name="Takamatsu D."/>
        </authorList>
    </citation>
    <scope>NUCLEOTIDE SEQUENCE</scope>
    <source>
        <strain evidence="8">J40TS1</strain>
    </source>
</reference>
<evidence type="ECO:0000256" key="1">
    <source>
        <dbReference type="ARBA" id="ARBA00022475"/>
    </source>
</evidence>
<evidence type="ECO:0000313" key="9">
    <source>
        <dbReference type="Proteomes" id="UP000683139"/>
    </source>
</evidence>
<evidence type="ECO:0000256" key="7">
    <source>
        <dbReference type="SAM" id="SignalP"/>
    </source>
</evidence>
<gene>
    <name evidence="8" type="ORF">J40TS1_21130</name>
</gene>
<dbReference type="PANTHER" id="PTHR43649:SF33">
    <property type="entry name" value="POLYGALACTURONAN_RHAMNOGALACTURONAN-BINDING PROTEIN YTCQ"/>
    <property type="match status" value="1"/>
</dbReference>
<evidence type="ECO:0000313" key="8">
    <source>
        <dbReference type="EMBL" id="GIP16471.1"/>
    </source>
</evidence>
<dbReference type="Proteomes" id="UP000683139">
    <property type="component" value="Unassembled WGS sequence"/>
</dbReference>
<dbReference type="InterPro" id="IPR050490">
    <property type="entry name" value="Bact_solute-bd_prot1"/>
</dbReference>
<evidence type="ECO:0000256" key="3">
    <source>
        <dbReference type="ARBA" id="ARBA00023136"/>
    </source>
</evidence>
<dbReference type="AlphaFoldDB" id="A0A919YQH8"/>
<keyword evidence="5" id="KW-0449">Lipoprotein</keyword>
<organism evidence="8 9">
    <name type="scientific">Paenibacillus montaniterrae</name>
    <dbReference type="NCBI Taxonomy" id="429341"/>
    <lineage>
        <taxon>Bacteria</taxon>
        <taxon>Bacillati</taxon>
        <taxon>Bacillota</taxon>
        <taxon>Bacilli</taxon>
        <taxon>Bacillales</taxon>
        <taxon>Paenibacillaceae</taxon>
        <taxon>Paenibacillus</taxon>
    </lineage>
</organism>
<evidence type="ECO:0000256" key="2">
    <source>
        <dbReference type="ARBA" id="ARBA00022729"/>
    </source>
</evidence>
<sequence>MKFAKSSKMMFVLLTLLLVLSACSGGNSGSNSGNGNGNATSTPANAEGSNNGGAGNGTAGGVEEDFGKDVSGEVTIWVFNENVFEEVAAAFMAEYPNIKVNTVFVPFAELHDNLQTALASGTGAPDIAEVEVGNFTRYVTGGVLENLLEEPYNAGKYKDLVPAYNWERWMSPDGTQLLGMPWDSTPGVWYYRADIIEELGFPSDPEELGEFIKDGENFLQLAQAAAAQGKQVMEWRDGPIHWAGDEIGYFDDNLAWVRETDKLVQVLDYTKRGNQLGWAPHLAYGTEEGKPLVQSGQLIGLALGSWGARDLEINFPEQAGKWKVTNLPFDINFPIGGSSFVIPSQSNNKEAAWVYLQWAMRSQTAWEIWTKYSIQPGYTDIAQQDWYASHESEFLGGQQDYKLYEQIAANIPTKRLNPLDGAAWGIWVPRILDALDNNVDSRTTLQLAKEDVESMLAEDIAKLKADLGK</sequence>
<keyword evidence="2 7" id="KW-0732">Signal</keyword>
<evidence type="ECO:0000256" key="4">
    <source>
        <dbReference type="ARBA" id="ARBA00023139"/>
    </source>
</evidence>
<keyword evidence="1" id="KW-1003">Cell membrane</keyword>
<accession>A0A919YQH8</accession>
<dbReference type="RefSeq" id="WP_213514754.1">
    <property type="nucleotide sequence ID" value="NZ_BOSE01000003.1"/>
</dbReference>
<protein>
    <submittedName>
        <fullName evidence="8">ABC transporter substrate-binding protein</fullName>
    </submittedName>
</protein>
<dbReference type="PANTHER" id="PTHR43649">
    <property type="entry name" value="ARABINOSE-BINDING PROTEIN-RELATED"/>
    <property type="match status" value="1"/>
</dbReference>
<keyword evidence="4" id="KW-0564">Palmitate</keyword>
<feature type="compositionally biased region" description="Gly residues" evidence="6">
    <location>
        <begin position="50"/>
        <end position="60"/>
    </location>
</feature>
<evidence type="ECO:0000256" key="5">
    <source>
        <dbReference type="ARBA" id="ARBA00023288"/>
    </source>
</evidence>
<dbReference type="EMBL" id="BOSE01000003">
    <property type="protein sequence ID" value="GIP16471.1"/>
    <property type="molecule type" value="Genomic_DNA"/>
</dbReference>
<dbReference type="InterPro" id="IPR006059">
    <property type="entry name" value="SBP"/>
</dbReference>
<feature type="signal peptide" evidence="7">
    <location>
        <begin position="1"/>
        <end position="24"/>
    </location>
</feature>